<feature type="domain" description="Meso-diaminopimelate D-dehydrogenase C-terminal" evidence="14">
    <location>
        <begin position="131"/>
        <end position="284"/>
    </location>
</feature>
<dbReference type="Gene3D" id="3.40.50.720">
    <property type="entry name" value="NAD(P)-binding Rossmann-like Domain"/>
    <property type="match status" value="1"/>
</dbReference>
<evidence type="ECO:0000256" key="4">
    <source>
        <dbReference type="ARBA" id="ARBA00012080"/>
    </source>
</evidence>
<proteinExistence type="inferred from homology"/>
<dbReference type="GO" id="GO:0009089">
    <property type="term" value="P:lysine biosynthetic process via diaminopimelate"/>
    <property type="evidence" value="ECO:0007669"/>
    <property type="project" value="UniProtKB-UniRule"/>
</dbReference>
<evidence type="ECO:0000256" key="2">
    <source>
        <dbReference type="ARBA" id="ARBA00007442"/>
    </source>
</evidence>
<keyword evidence="7 12" id="KW-0521">NADP</keyword>
<sequence>MDQNRDAHPPATRIGIVGYGNLGRGVEAAIAKNPDMAIAGIFTRRDPAQLQPLGASVPVHGMDSLLRHKGAIDVLVLCGGSKDDLPWQSPELAAHFNLVDSFDTHARIPGHFAAVDAAAQAGQTTALISAGWDPGLFSINRVVGEALLPDGATYTFWGKGLSQGHSDAVRRVPGVAGGVQYTIPVPEAVDKVRSGVRPELSTREKHRRECFVVLQDGADADAVRRAIVGMPHYFDQYDTTVQFISAEELARDHGAMPHGGFVIRSGNTSASSKQVIEYRLQLDSNPEFTASVLVAYARAVHRMHAAGQFGCKTVLDVAPALLSAKSAAELREQFL</sequence>
<dbReference type="AlphaFoldDB" id="A0A9J9UB56"/>
<feature type="binding site" evidence="13">
    <location>
        <begin position="43"/>
        <end position="45"/>
    </location>
    <ligand>
        <name>NADP(+)</name>
        <dbReference type="ChEBI" id="CHEBI:58349"/>
    </ligand>
</feature>
<evidence type="ECO:0000256" key="5">
    <source>
        <dbReference type="ARBA" id="ARBA00021654"/>
    </source>
</evidence>
<evidence type="ECO:0000256" key="9">
    <source>
        <dbReference type="ARBA" id="ARBA00023002"/>
    </source>
</evidence>
<evidence type="ECO:0000256" key="12">
    <source>
        <dbReference type="PIRNR" id="PIRNR025648"/>
    </source>
</evidence>
<dbReference type="EC" id="1.4.1.16" evidence="4 12"/>
<dbReference type="Pfam" id="PF16654">
    <property type="entry name" value="DAPDH_C"/>
    <property type="match status" value="1"/>
</dbReference>
<organism evidence="15 16">
    <name type="scientific">Acidovorax ebreus (strain TPSY)</name>
    <name type="common">Diaphorobacter sp. (strain TPSY)</name>
    <dbReference type="NCBI Taxonomy" id="535289"/>
    <lineage>
        <taxon>Bacteria</taxon>
        <taxon>Pseudomonadati</taxon>
        <taxon>Pseudomonadota</taxon>
        <taxon>Betaproteobacteria</taxon>
        <taxon>Burkholderiales</taxon>
        <taxon>Comamonadaceae</taxon>
        <taxon>Diaphorobacter</taxon>
    </lineage>
</organism>
<dbReference type="Gene3D" id="3.30.360.10">
    <property type="entry name" value="Dihydrodipicolinate Reductase, domain 2"/>
    <property type="match status" value="1"/>
</dbReference>
<feature type="binding site" evidence="13">
    <location>
        <begin position="130"/>
        <end position="134"/>
    </location>
    <ligand>
        <name>NADP(+)</name>
        <dbReference type="ChEBI" id="CHEBI:58349"/>
    </ligand>
</feature>
<feature type="binding site" evidence="13">
    <location>
        <position position="258"/>
    </location>
    <ligand>
        <name>substrate</name>
    </ligand>
</feature>
<feature type="binding site" evidence="13">
    <location>
        <begin position="101"/>
        <end position="103"/>
    </location>
    <ligand>
        <name>NADP(+)</name>
        <dbReference type="ChEBI" id="CHEBI:58349"/>
    </ligand>
</feature>
<dbReference type="CDD" id="cd02270">
    <property type="entry name" value="meso-DAPDH_N"/>
    <property type="match status" value="1"/>
</dbReference>
<dbReference type="Proteomes" id="UP000000450">
    <property type="component" value="Chromosome"/>
</dbReference>
<dbReference type="InterPro" id="IPR010190">
    <property type="entry name" value="Diaminopimelate_DH_Ddh"/>
</dbReference>
<feature type="binding site" evidence="13">
    <location>
        <begin position="19"/>
        <end position="22"/>
    </location>
    <ligand>
        <name>NADP(+)</name>
        <dbReference type="ChEBI" id="CHEBI:58349"/>
    </ligand>
</feature>
<keyword evidence="9 12" id="KW-0560">Oxidoreductase</keyword>
<dbReference type="RefSeq" id="WP_015913675.1">
    <property type="nucleotide sequence ID" value="NC_011992.1"/>
</dbReference>
<dbReference type="KEGG" id="dia:Dtpsy_2247"/>
<dbReference type="InterPro" id="IPR032094">
    <property type="entry name" value="Meso-DAP_DH_C"/>
</dbReference>
<feature type="binding site" evidence="13">
    <location>
        <position position="208"/>
    </location>
    <ligand>
        <name>substrate</name>
    </ligand>
</feature>
<dbReference type="GO" id="GO:0000166">
    <property type="term" value="F:nucleotide binding"/>
    <property type="evidence" value="ECO:0007669"/>
    <property type="project" value="UniProtKB-KW"/>
</dbReference>
<dbReference type="NCBIfam" id="TIGR01921">
    <property type="entry name" value="DAP-DH"/>
    <property type="match status" value="1"/>
</dbReference>
<evidence type="ECO:0000313" key="15">
    <source>
        <dbReference type="EMBL" id="ACM33685.1"/>
    </source>
</evidence>
<dbReference type="GO" id="GO:0047850">
    <property type="term" value="F:diaminopimelate dehydrogenase activity"/>
    <property type="evidence" value="ECO:0007669"/>
    <property type="project" value="UniProtKB-UniRule"/>
</dbReference>
<evidence type="ECO:0000256" key="11">
    <source>
        <dbReference type="ARBA" id="ARBA00052023"/>
    </source>
</evidence>
<comment type="subunit">
    <text evidence="3 12">Homodimer.</text>
</comment>
<feature type="binding site" evidence="13">
    <location>
        <begin position="78"/>
        <end position="81"/>
    </location>
    <ligand>
        <name>NADP(+)</name>
        <dbReference type="ChEBI" id="CHEBI:58349"/>
    </ligand>
</feature>
<dbReference type="InterPro" id="IPR036291">
    <property type="entry name" value="NAD(P)-bd_dom_sf"/>
</dbReference>
<evidence type="ECO:0000256" key="6">
    <source>
        <dbReference type="ARBA" id="ARBA00022605"/>
    </source>
</evidence>
<evidence type="ECO:0000256" key="10">
    <source>
        <dbReference type="ARBA" id="ARBA00023154"/>
    </source>
</evidence>
<comment type="pathway">
    <text evidence="1 12">Amino-acid biosynthesis; L-lysine biosynthesis via DAP pathway; DL-2,6-diaminopimelate from (S)-tetrahydrodipicolinate: step 1/1.</text>
</comment>
<evidence type="ECO:0000313" key="16">
    <source>
        <dbReference type="Proteomes" id="UP000000450"/>
    </source>
</evidence>
<evidence type="ECO:0000259" key="14">
    <source>
        <dbReference type="Pfam" id="PF16654"/>
    </source>
</evidence>
<keyword evidence="13" id="KW-0547">Nucleotide-binding</keyword>
<feature type="binding site" evidence="13">
    <location>
        <position position="157"/>
    </location>
    <ligand>
        <name>substrate</name>
    </ligand>
</feature>
<keyword evidence="10 12" id="KW-0457">Lysine biosynthesis</keyword>
<comment type="catalytic activity">
    <reaction evidence="11 12">
        <text>meso-2,6-diaminopimelate + NADP(+) + H2O = (S)-2-amino-6-oxoheptanedioate + NH4(+) + NADPH + H(+)</text>
        <dbReference type="Rhea" id="RHEA:13561"/>
        <dbReference type="ChEBI" id="CHEBI:15377"/>
        <dbReference type="ChEBI" id="CHEBI:15378"/>
        <dbReference type="ChEBI" id="CHEBI:28938"/>
        <dbReference type="ChEBI" id="CHEBI:57783"/>
        <dbReference type="ChEBI" id="CHEBI:57791"/>
        <dbReference type="ChEBI" id="CHEBI:58349"/>
        <dbReference type="ChEBI" id="CHEBI:58556"/>
        <dbReference type="EC" id="1.4.1.16"/>
    </reaction>
</comment>
<evidence type="ECO:0000256" key="1">
    <source>
        <dbReference type="ARBA" id="ARBA00004896"/>
    </source>
</evidence>
<keyword evidence="16" id="KW-1185">Reference proteome</keyword>
<name>A0A9J9UB56_ACIET</name>
<protein>
    <recommendedName>
        <fullName evidence="5 12">Meso-diaminopimelate D-dehydrogenase</fullName>
        <shortName evidence="12">DAPDH</shortName>
        <shortName evidence="12">Meso-DAP dehydrogenase</shortName>
        <ecNumber evidence="4 12">1.4.1.16</ecNumber>
    </recommendedName>
</protein>
<dbReference type="GO" id="GO:0019877">
    <property type="term" value="P:diaminopimelate biosynthetic process"/>
    <property type="evidence" value="ECO:0007669"/>
    <property type="project" value="UniProtKB-UniRule"/>
</dbReference>
<comment type="similarity">
    <text evidence="2 12">Belongs to the diaminopimelate dehydrogenase family.</text>
</comment>
<evidence type="ECO:0000256" key="8">
    <source>
        <dbReference type="ARBA" id="ARBA00022915"/>
    </source>
</evidence>
<dbReference type="PIRSF" id="PIRSF025648">
    <property type="entry name" value="DDH"/>
    <property type="match status" value="1"/>
</dbReference>
<keyword evidence="8 12" id="KW-0220">Diaminopimelate biosynthesis</keyword>
<evidence type="ECO:0000256" key="7">
    <source>
        <dbReference type="ARBA" id="ARBA00022857"/>
    </source>
</evidence>
<evidence type="ECO:0000256" key="3">
    <source>
        <dbReference type="ARBA" id="ARBA00011738"/>
    </source>
</evidence>
<dbReference type="SUPFAM" id="SSF51735">
    <property type="entry name" value="NAD(P)-binding Rossmann-fold domains"/>
    <property type="match status" value="1"/>
</dbReference>
<reference evidence="15 16" key="1">
    <citation type="journal article" date="2010" name="J. Bacteriol.">
        <title>Completed genome sequence of the anaerobic iron-oxidizing bacterium Acidovorax ebreus strain TPSY.</title>
        <authorList>
            <person name="Byrne-Bailey K.G."/>
            <person name="Weber K.A."/>
            <person name="Chair A.H."/>
            <person name="Bose S."/>
            <person name="Knox T."/>
            <person name="Spanbauer T.L."/>
            <person name="Chertkov O."/>
            <person name="Coates J.D."/>
        </authorList>
    </citation>
    <scope>NUCLEOTIDE SEQUENCE [LARGE SCALE GENOMIC DNA]</scope>
    <source>
        <strain evidence="15 16">TPSY</strain>
    </source>
</reference>
<feature type="binding site" evidence="13">
    <location>
        <position position="285"/>
    </location>
    <ligand>
        <name>substrate</name>
    </ligand>
</feature>
<comment type="function">
    <text evidence="12">Catalyzes the reversible NADPH-dependent reductive amination of L-2-amino-6-oxopimelate, the acyclic form of L-tetrahydrodipicolinate, to generate the meso compound, D,L-2,6-diaminopimelate.</text>
</comment>
<feature type="binding site" evidence="13">
    <location>
        <position position="182"/>
    </location>
    <ligand>
        <name>substrate</name>
    </ligand>
</feature>
<evidence type="ECO:0000256" key="13">
    <source>
        <dbReference type="PIRSR" id="PIRSR025648-1"/>
    </source>
</evidence>
<keyword evidence="6 12" id="KW-0028">Amino-acid biosynthesis</keyword>
<gene>
    <name evidence="15" type="ordered locus">Dtpsy_2247</name>
</gene>
<dbReference type="SUPFAM" id="SSF55347">
    <property type="entry name" value="Glyceraldehyde-3-phosphate dehydrogenase-like, C-terminal domain"/>
    <property type="match status" value="1"/>
</dbReference>
<accession>A0A9J9UB56</accession>
<dbReference type="EMBL" id="CP001392">
    <property type="protein sequence ID" value="ACM33685.1"/>
    <property type="molecule type" value="Genomic_DNA"/>
</dbReference>